<keyword evidence="3" id="KW-0812">Transmembrane</keyword>
<dbReference type="SMART" id="SM00244">
    <property type="entry name" value="PHB"/>
    <property type="match status" value="1"/>
</dbReference>
<comment type="similarity">
    <text evidence="2 6">Belongs to the band 7/mec-2 family. HflC subfamily.</text>
</comment>
<dbReference type="PANTHER" id="PTHR42911">
    <property type="entry name" value="MODULATOR OF FTSH PROTEASE HFLC"/>
    <property type="match status" value="1"/>
</dbReference>
<evidence type="ECO:0000256" key="5">
    <source>
        <dbReference type="ARBA" id="ARBA00023136"/>
    </source>
</evidence>
<gene>
    <name evidence="8" type="ORF">DSLASN_29630</name>
</gene>
<evidence type="ECO:0000256" key="2">
    <source>
        <dbReference type="ARBA" id="ARBA00007862"/>
    </source>
</evidence>
<dbReference type="Proteomes" id="UP001320148">
    <property type="component" value="Chromosome"/>
</dbReference>
<dbReference type="PANTHER" id="PTHR42911:SF1">
    <property type="entry name" value="MODULATOR OF FTSH PROTEASE HFLC"/>
    <property type="match status" value="1"/>
</dbReference>
<dbReference type="NCBIfam" id="TIGR01932">
    <property type="entry name" value="hflC"/>
    <property type="match status" value="1"/>
</dbReference>
<accession>A0ABM7PJ72</accession>
<dbReference type="InterPro" id="IPR036013">
    <property type="entry name" value="Band_7/SPFH_dom_sf"/>
</dbReference>
<evidence type="ECO:0000259" key="7">
    <source>
        <dbReference type="SMART" id="SM00244"/>
    </source>
</evidence>
<sequence>MKTTALSTLILVFAAVAVLVMSAYTVDETEQVVVTRFGKVIGTPVADAGLHFKVPFVDQVNTFPKNLQEWDGETGEIPTLNKTYILVDTFARWRVVDPVLFFQTCRDMRGAMIRISDIIDPAVKNAIASYDLIETVRNSDRLVNVDDPIFGVTGDAAKANKTIKAGRTVITRQIMNNAGEKLKGFGIDLVDVKLKRLNYRDDVRNSVYDRMIAERTQIVEKFRSEGRGEAQRIRGEMEKELKKIESEAYRTAQELKGKADAEVTRIYADAYGRDPEFYSFTKSLEVYGDALNKESTLILSTDSEFLKYLKERR</sequence>
<protein>
    <recommendedName>
        <fullName evidence="6">Protein HflC</fullName>
    </recommendedName>
</protein>
<evidence type="ECO:0000313" key="8">
    <source>
        <dbReference type="EMBL" id="BCS97331.1"/>
    </source>
</evidence>
<proteinExistence type="inferred from homology"/>
<keyword evidence="5" id="KW-0472">Membrane</keyword>
<evidence type="ECO:0000256" key="3">
    <source>
        <dbReference type="ARBA" id="ARBA00022692"/>
    </source>
</evidence>
<dbReference type="SUPFAM" id="SSF117892">
    <property type="entry name" value="Band 7/SPFH domain"/>
    <property type="match status" value="1"/>
</dbReference>
<dbReference type="InterPro" id="IPR010200">
    <property type="entry name" value="HflC"/>
</dbReference>
<dbReference type="CDD" id="cd03405">
    <property type="entry name" value="SPFH_HflC"/>
    <property type="match status" value="1"/>
</dbReference>
<evidence type="ECO:0000256" key="1">
    <source>
        <dbReference type="ARBA" id="ARBA00004167"/>
    </source>
</evidence>
<feature type="domain" description="Band 7" evidence="7">
    <location>
        <begin position="21"/>
        <end position="211"/>
    </location>
</feature>
<dbReference type="Pfam" id="PF01145">
    <property type="entry name" value="Band_7"/>
    <property type="match status" value="1"/>
</dbReference>
<dbReference type="RefSeq" id="WP_236888761.1">
    <property type="nucleotide sequence ID" value="NZ_AP024488.1"/>
</dbReference>
<comment type="function">
    <text evidence="6">HflC and HflK could regulate a protease.</text>
</comment>
<name>A0ABM7PJ72_9BACT</name>
<organism evidence="8 9">
    <name type="scientific">Desulfoluna limicola</name>
    <dbReference type="NCBI Taxonomy" id="2810562"/>
    <lineage>
        <taxon>Bacteria</taxon>
        <taxon>Pseudomonadati</taxon>
        <taxon>Thermodesulfobacteriota</taxon>
        <taxon>Desulfobacteria</taxon>
        <taxon>Desulfobacterales</taxon>
        <taxon>Desulfolunaceae</taxon>
        <taxon>Desulfoluna</taxon>
    </lineage>
</organism>
<evidence type="ECO:0000256" key="6">
    <source>
        <dbReference type="PIRNR" id="PIRNR005651"/>
    </source>
</evidence>
<keyword evidence="9" id="KW-1185">Reference proteome</keyword>
<evidence type="ECO:0000313" key="9">
    <source>
        <dbReference type="Proteomes" id="UP001320148"/>
    </source>
</evidence>
<dbReference type="EMBL" id="AP024488">
    <property type="protein sequence ID" value="BCS97331.1"/>
    <property type="molecule type" value="Genomic_DNA"/>
</dbReference>
<reference evidence="8 9" key="1">
    <citation type="submission" date="2021-02" db="EMBL/GenBank/DDBJ databases">
        <title>Complete genome of Desulfoluna sp. strain ASN36.</title>
        <authorList>
            <person name="Takahashi A."/>
            <person name="Kojima H."/>
            <person name="Fukui M."/>
        </authorList>
    </citation>
    <scope>NUCLEOTIDE SEQUENCE [LARGE SCALE GENOMIC DNA]</scope>
    <source>
        <strain evidence="8 9">ASN36</strain>
    </source>
</reference>
<dbReference type="Gene3D" id="3.30.479.30">
    <property type="entry name" value="Band 7 domain"/>
    <property type="match status" value="1"/>
</dbReference>
<comment type="subcellular location">
    <subcellularLocation>
        <location evidence="1">Membrane</location>
        <topology evidence="1">Single-pass membrane protein</topology>
    </subcellularLocation>
</comment>
<dbReference type="InterPro" id="IPR001107">
    <property type="entry name" value="Band_7"/>
</dbReference>
<evidence type="ECO:0000256" key="4">
    <source>
        <dbReference type="ARBA" id="ARBA00022989"/>
    </source>
</evidence>
<keyword evidence="4" id="KW-1133">Transmembrane helix</keyword>
<dbReference type="PIRSF" id="PIRSF005651">
    <property type="entry name" value="HflC"/>
    <property type="match status" value="1"/>
</dbReference>